<evidence type="ECO:0000313" key="1">
    <source>
        <dbReference type="EMBL" id="TNN82934.1"/>
    </source>
</evidence>
<sequence length="82" mass="9405">MVVRYQQSRTGTWHGTHRNTIFCAPTGHFSVNANTSYCLTSETTLQDKQLLCEAKRKTRSLQQEDLPVEDFGNRALQFRVVS</sequence>
<dbReference type="Proteomes" id="UP000314294">
    <property type="component" value="Unassembled WGS sequence"/>
</dbReference>
<name>A0A4Z2IZF3_9TELE</name>
<comment type="caution">
    <text evidence="1">The sequence shown here is derived from an EMBL/GenBank/DDBJ whole genome shotgun (WGS) entry which is preliminary data.</text>
</comment>
<proteinExistence type="predicted"/>
<accession>A0A4Z2IZF3</accession>
<reference evidence="1 2" key="1">
    <citation type="submission" date="2019-03" db="EMBL/GenBank/DDBJ databases">
        <title>First draft genome of Liparis tanakae, snailfish: a comprehensive survey of snailfish specific genes.</title>
        <authorList>
            <person name="Kim W."/>
            <person name="Song I."/>
            <person name="Jeong J.-H."/>
            <person name="Kim D."/>
            <person name="Kim S."/>
            <person name="Ryu S."/>
            <person name="Song J.Y."/>
            <person name="Lee S.K."/>
        </authorList>
    </citation>
    <scope>NUCLEOTIDE SEQUENCE [LARGE SCALE GENOMIC DNA]</scope>
    <source>
        <tissue evidence="1">Muscle</tissue>
    </source>
</reference>
<keyword evidence="2" id="KW-1185">Reference proteome</keyword>
<evidence type="ECO:0000313" key="2">
    <source>
        <dbReference type="Proteomes" id="UP000314294"/>
    </source>
</evidence>
<organism evidence="1 2">
    <name type="scientific">Liparis tanakae</name>
    <name type="common">Tanaka's snailfish</name>
    <dbReference type="NCBI Taxonomy" id="230148"/>
    <lineage>
        <taxon>Eukaryota</taxon>
        <taxon>Metazoa</taxon>
        <taxon>Chordata</taxon>
        <taxon>Craniata</taxon>
        <taxon>Vertebrata</taxon>
        <taxon>Euteleostomi</taxon>
        <taxon>Actinopterygii</taxon>
        <taxon>Neopterygii</taxon>
        <taxon>Teleostei</taxon>
        <taxon>Neoteleostei</taxon>
        <taxon>Acanthomorphata</taxon>
        <taxon>Eupercaria</taxon>
        <taxon>Perciformes</taxon>
        <taxon>Cottioidei</taxon>
        <taxon>Cottales</taxon>
        <taxon>Liparidae</taxon>
        <taxon>Liparis</taxon>
    </lineage>
</organism>
<dbReference type="EMBL" id="SRLO01000036">
    <property type="protein sequence ID" value="TNN82934.1"/>
    <property type="molecule type" value="Genomic_DNA"/>
</dbReference>
<dbReference type="AlphaFoldDB" id="A0A4Z2IZF3"/>
<gene>
    <name evidence="1" type="ORF">EYF80_006891</name>
</gene>
<protein>
    <submittedName>
        <fullName evidence="1">Uncharacterized protein</fullName>
    </submittedName>
</protein>